<accession>A0ACB9PBG5</accession>
<keyword evidence="2" id="KW-1185">Reference proteome</keyword>
<gene>
    <name evidence="1" type="ORF">L6164_013157</name>
</gene>
<sequence length="461" mass="52044">MSSNATNKKQNAASTPSDEDHTMKLPENILVHLLSLLPTKDAVAMGIQSHHWKDKWKLISNLHFDDTMLYSNERAASEDSFVKFVHNVLQNLLSINIHSFKLALSKKYNPGDVNSWIFSSLRRGVEKVYLDGIIPSLPENLFGCNTLVELELSTDCSISVPCFVCLENLKILKLVRVKFVVDCLGEPKEQVLSFPVLKSFEAELCIWSKVHDIVLQAPLLENFKMDYLLMNFYRNGASSSAVKIFASQLRNFSYKCNGSEDIILLDESTILDASVDVFVPYDVNNDIYQIGVKVGKLVRQFRGLECLKLGFNLVQVLSNVKDYILTLPMFERLVHLELSFFCYSPSQNILLKLLHNAPALRKLVLLFGSVNFDTNILSSDVVPRCVVSNLKSVELIIYDWDESILCLAKYMLEHSHVLELMIVSLRTTAAKDDATMKVEEVLLKALKVSASATIQVERIVT</sequence>
<proteinExistence type="predicted"/>
<organism evidence="1 2">
    <name type="scientific">Bauhinia variegata</name>
    <name type="common">Purple orchid tree</name>
    <name type="synonym">Phanera variegata</name>
    <dbReference type="NCBI Taxonomy" id="167791"/>
    <lineage>
        <taxon>Eukaryota</taxon>
        <taxon>Viridiplantae</taxon>
        <taxon>Streptophyta</taxon>
        <taxon>Embryophyta</taxon>
        <taxon>Tracheophyta</taxon>
        <taxon>Spermatophyta</taxon>
        <taxon>Magnoliopsida</taxon>
        <taxon>eudicotyledons</taxon>
        <taxon>Gunneridae</taxon>
        <taxon>Pentapetalae</taxon>
        <taxon>rosids</taxon>
        <taxon>fabids</taxon>
        <taxon>Fabales</taxon>
        <taxon>Fabaceae</taxon>
        <taxon>Cercidoideae</taxon>
        <taxon>Cercideae</taxon>
        <taxon>Bauhiniinae</taxon>
        <taxon>Bauhinia</taxon>
    </lineage>
</organism>
<dbReference type="Proteomes" id="UP000828941">
    <property type="component" value="Chromosome 5"/>
</dbReference>
<comment type="caution">
    <text evidence="1">The sequence shown here is derived from an EMBL/GenBank/DDBJ whole genome shotgun (WGS) entry which is preliminary data.</text>
</comment>
<evidence type="ECO:0000313" key="1">
    <source>
        <dbReference type="EMBL" id="KAI4346075.1"/>
    </source>
</evidence>
<protein>
    <submittedName>
        <fullName evidence="1">Uncharacterized protein</fullName>
    </submittedName>
</protein>
<name>A0ACB9PBG5_BAUVA</name>
<evidence type="ECO:0000313" key="2">
    <source>
        <dbReference type="Proteomes" id="UP000828941"/>
    </source>
</evidence>
<reference evidence="1 2" key="1">
    <citation type="journal article" date="2022" name="DNA Res.">
        <title>Chromosomal-level genome assembly of the orchid tree Bauhinia variegata (Leguminosae; Cercidoideae) supports the allotetraploid origin hypothesis of Bauhinia.</title>
        <authorList>
            <person name="Zhong Y."/>
            <person name="Chen Y."/>
            <person name="Zheng D."/>
            <person name="Pang J."/>
            <person name="Liu Y."/>
            <person name="Luo S."/>
            <person name="Meng S."/>
            <person name="Qian L."/>
            <person name="Wei D."/>
            <person name="Dai S."/>
            <person name="Zhou R."/>
        </authorList>
    </citation>
    <scope>NUCLEOTIDE SEQUENCE [LARGE SCALE GENOMIC DNA]</scope>
    <source>
        <strain evidence="1">BV-YZ2020</strain>
    </source>
</reference>
<dbReference type="EMBL" id="CM039430">
    <property type="protein sequence ID" value="KAI4346075.1"/>
    <property type="molecule type" value="Genomic_DNA"/>
</dbReference>